<evidence type="ECO:0000256" key="2">
    <source>
        <dbReference type="ARBA" id="ARBA00022771"/>
    </source>
</evidence>
<dbReference type="PANTHER" id="PTHR31973:SF187">
    <property type="entry name" value="MUTATOR TRANSPOSASE MUDRA PROTEIN"/>
    <property type="match status" value="1"/>
</dbReference>
<feature type="compositionally biased region" description="Low complexity" evidence="5">
    <location>
        <begin position="799"/>
        <end position="811"/>
    </location>
</feature>
<evidence type="ECO:0000256" key="1">
    <source>
        <dbReference type="ARBA" id="ARBA00022723"/>
    </source>
</evidence>
<feature type="compositionally biased region" description="Basic residues" evidence="5">
    <location>
        <begin position="1375"/>
        <end position="1388"/>
    </location>
</feature>
<feature type="region of interest" description="Disordered" evidence="5">
    <location>
        <begin position="793"/>
        <end position="817"/>
    </location>
</feature>
<sequence>MAEPRRYRRKTARAPSSSQPRLANINGWISDQEKHEDFINSWQERKIMAVKYIRLDFFRFYGFQFPNTFAEQGLAHFVEQKGNIYPDLLRVFYFNLRYRDGIISTKVKGVRIILDDDVWTNVAQLPIWDDAVKVHLGLEDFNRMLTFQSFLRHPERQTSRRQLLVGGFKVEERMIHYLIVWILCPRATNHAQCSEQDLLLLYGILNHIHIDWPALIADTMVKAKKSHSYQFPYALLVSRILEYKGIPVEGELLQNIETVGSEIGDTTFRQMGFITRGRVLIHKDDDHSDDDDDMDTHMADPVSAAAPSEAGPSNIPFSSSNSMEEHFARLSKQLEDMSLAQKTHFDQVHEWQQSLNEYLVDQFLEFDVRLHNIENHLNIPPTERSPILKASEGTLLSKLKKARTLCSQRNVLEKAFLFTVFPCLVLWKERLTYCVLIQEVDSLQVGGALYLVLCKEKHVNRVSIASAGSLQVVGYRFVPCPPVGVGVGVGVSVYVVIKESFIMDEERIKIVVHHTGKFLTDDNGVFRFDGEIAEWSVDADLLSYFGIVASVKELGHMDIKELWYGLGGKSVHPDRLELLTDDKGAMHMLNIGRLNNEVHLYVVHNMVEPHIIEFIDWVGGEEGYGVDVDVQTEGDGQEGGEVQVEGVEGGEVQVEGGEVQVEGVEVQVEGGEVEDEVQDGEVQGEVQVEDVDGDEVQDGEVQGEVQVEDVDVDQVQDGEELHEVQVEVQGNLHHAQEPEVHEVDDFEVEDLGEDDEEEDNEGEELHENESEEEDLYDVTVQCDIGCYKGNVREQHSSRVLDSSESSDNENNMDGVRGLSDNEWLSEELISDVEDKKKTTFPTFTMPRNMDGYKWEVGTFFAEKKEFMDGIRTYALSNGRNMKFIKNDKKRIIVKCLGGKGKCNWYAYCAFRIDVNAWQLRKVVDSHSCSRDFNVKLITSKWLSERMEKSVRENPTMKVMDIRDKVTRKWNIGISRNMAFRARAMTKDKIEGSFHEQYRRLYDYGLELLKTNPGSTVQIKVDNINGEVIFQRFYACLKACKDSFVSCRPIVGLDGCILKTKYGGELLTAVGRDGNEQMLPIAYAVVEVENKETWTWFLQLLIEDLGGKDVCAGITFMSDQQKGLLASFQELLPGVEQRFCVRHLYSNFRKTFLGKDLKRLMWRAAVATHPQQWEAEMRNIKAINDEAFKYMLSIPPRHWSRSRFTPRSQCDTLVNNMSEAFNSVLVDSKSKPIISMLEDIRVYIMKRWAANKTKMTQYHASICPKVWNRFQKESSLGRYWLPSGQERNEVMHISEFGNQFVVNVDTMDCTCRKWAISGIPCAHVITSMKFLNINAEDYITHWFRKSTYEETYNSIIYPINGQHIWEVTPYSDILPPKKKKMPGRPKKKRRLEDWELKKNDSELRKGGQRKKCGICKELGHNKKGCPQRPKSTVMATTSGPPEQPNSTVNDA</sequence>
<dbReference type="InterPro" id="IPR018289">
    <property type="entry name" value="MULE_transposase_dom"/>
</dbReference>
<keyword evidence="1" id="KW-0479">Metal-binding</keyword>
<dbReference type="PROSITE" id="PS50966">
    <property type="entry name" value="ZF_SWIM"/>
    <property type="match status" value="1"/>
</dbReference>
<evidence type="ECO:0000259" key="6">
    <source>
        <dbReference type="PROSITE" id="PS50966"/>
    </source>
</evidence>
<feature type="domain" description="SWIM-type" evidence="6">
    <location>
        <begin position="1299"/>
        <end position="1331"/>
    </location>
</feature>
<keyword evidence="2 4" id="KW-0863">Zinc-finger</keyword>
<dbReference type="SMART" id="SM00575">
    <property type="entry name" value="ZnF_PMZ"/>
    <property type="match status" value="1"/>
</dbReference>
<dbReference type="Pfam" id="PF10551">
    <property type="entry name" value="MULE"/>
    <property type="match status" value="1"/>
</dbReference>
<dbReference type="Proteomes" id="UP001374535">
    <property type="component" value="Chromosome 2"/>
</dbReference>
<feature type="compositionally biased region" description="Acidic residues" evidence="5">
    <location>
        <begin position="751"/>
        <end position="762"/>
    </location>
</feature>
<evidence type="ECO:0000313" key="7">
    <source>
        <dbReference type="EMBL" id="WVZ19726.1"/>
    </source>
</evidence>
<organism evidence="7 8">
    <name type="scientific">Vigna mungo</name>
    <name type="common">Black gram</name>
    <name type="synonym">Phaseolus mungo</name>
    <dbReference type="NCBI Taxonomy" id="3915"/>
    <lineage>
        <taxon>Eukaryota</taxon>
        <taxon>Viridiplantae</taxon>
        <taxon>Streptophyta</taxon>
        <taxon>Embryophyta</taxon>
        <taxon>Tracheophyta</taxon>
        <taxon>Spermatophyta</taxon>
        <taxon>Magnoliopsida</taxon>
        <taxon>eudicotyledons</taxon>
        <taxon>Gunneridae</taxon>
        <taxon>Pentapetalae</taxon>
        <taxon>rosids</taxon>
        <taxon>fabids</taxon>
        <taxon>Fabales</taxon>
        <taxon>Fabaceae</taxon>
        <taxon>Papilionoideae</taxon>
        <taxon>50 kb inversion clade</taxon>
        <taxon>NPAAA clade</taxon>
        <taxon>indigoferoid/millettioid clade</taxon>
        <taxon>Phaseoleae</taxon>
        <taxon>Vigna</taxon>
    </lineage>
</organism>
<dbReference type="EMBL" id="CP144699">
    <property type="protein sequence ID" value="WVZ19726.1"/>
    <property type="molecule type" value="Genomic_DNA"/>
</dbReference>
<evidence type="ECO:0000313" key="8">
    <source>
        <dbReference type="Proteomes" id="UP001374535"/>
    </source>
</evidence>
<keyword evidence="3" id="KW-0862">Zinc</keyword>
<dbReference type="InterPro" id="IPR006564">
    <property type="entry name" value="Znf_PMZ"/>
</dbReference>
<dbReference type="InterPro" id="IPR007527">
    <property type="entry name" value="Znf_SWIM"/>
</dbReference>
<dbReference type="Pfam" id="PF04434">
    <property type="entry name" value="SWIM"/>
    <property type="match status" value="1"/>
</dbReference>
<feature type="compositionally biased region" description="Basic residues" evidence="5">
    <location>
        <begin position="1"/>
        <end position="12"/>
    </location>
</feature>
<evidence type="ECO:0000256" key="4">
    <source>
        <dbReference type="PROSITE-ProRule" id="PRU00325"/>
    </source>
</evidence>
<dbReference type="InterPro" id="IPR004332">
    <property type="entry name" value="Transposase_MuDR"/>
</dbReference>
<evidence type="ECO:0000256" key="5">
    <source>
        <dbReference type="SAM" id="MobiDB-lite"/>
    </source>
</evidence>
<evidence type="ECO:0000256" key="3">
    <source>
        <dbReference type="ARBA" id="ARBA00022833"/>
    </source>
</evidence>
<gene>
    <name evidence="7" type="ORF">V8G54_007048</name>
</gene>
<feature type="compositionally biased region" description="Basic and acidic residues" evidence="5">
    <location>
        <begin position="1389"/>
        <end position="1404"/>
    </location>
</feature>
<proteinExistence type="predicted"/>
<dbReference type="Pfam" id="PF03108">
    <property type="entry name" value="DBD_Tnp_Mut"/>
    <property type="match status" value="1"/>
</dbReference>
<dbReference type="PANTHER" id="PTHR31973">
    <property type="entry name" value="POLYPROTEIN, PUTATIVE-RELATED"/>
    <property type="match status" value="1"/>
</dbReference>
<keyword evidence="8" id="KW-1185">Reference proteome</keyword>
<feature type="region of interest" description="Disordered" evidence="5">
    <location>
        <begin position="1"/>
        <end position="21"/>
    </location>
</feature>
<dbReference type="InterPro" id="IPR058594">
    <property type="entry name" value="PB1-like_dom_pln"/>
</dbReference>
<name>A0AAQ3S8L8_VIGMU</name>
<feature type="region of interest" description="Disordered" evidence="5">
    <location>
        <begin position="1374"/>
        <end position="1450"/>
    </location>
</feature>
<dbReference type="GO" id="GO:0008270">
    <property type="term" value="F:zinc ion binding"/>
    <property type="evidence" value="ECO:0007669"/>
    <property type="project" value="UniProtKB-KW"/>
</dbReference>
<reference evidence="7 8" key="1">
    <citation type="journal article" date="2023" name="Life. Sci Alliance">
        <title>Evolutionary insights into 3D genome organization and epigenetic landscape of Vigna mungo.</title>
        <authorList>
            <person name="Junaid A."/>
            <person name="Singh B."/>
            <person name="Bhatia S."/>
        </authorList>
    </citation>
    <scope>NUCLEOTIDE SEQUENCE [LARGE SCALE GENOMIC DNA]</scope>
    <source>
        <strain evidence="7">Urdbean</strain>
    </source>
</reference>
<feature type="compositionally biased region" description="Polar residues" evidence="5">
    <location>
        <begin position="1428"/>
        <end position="1450"/>
    </location>
</feature>
<protein>
    <recommendedName>
        <fullName evidence="6">SWIM-type domain-containing protein</fullName>
    </recommendedName>
</protein>
<accession>A0AAQ3S8L8</accession>
<feature type="region of interest" description="Disordered" evidence="5">
    <location>
        <begin position="284"/>
        <end position="320"/>
    </location>
</feature>
<dbReference type="Pfam" id="PF26130">
    <property type="entry name" value="PB1-like"/>
    <property type="match status" value="1"/>
</dbReference>
<feature type="region of interest" description="Disordered" evidence="5">
    <location>
        <begin position="751"/>
        <end position="776"/>
    </location>
</feature>